<organism evidence="2 3">
    <name type="scientific">Glutinoglossum americanum</name>
    <dbReference type="NCBI Taxonomy" id="1670608"/>
    <lineage>
        <taxon>Eukaryota</taxon>
        <taxon>Fungi</taxon>
        <taxon>Dikarya</taxon>
        <taxon>Ascomycota</taxon>
        <taxon>Pezizomycotina</taxon>
        <taxon>Geoglossomycetes</taxon>
        <taxon>Geoglossales</taxon>
        <taxon>Geoglossaceae</taxon>
        <taxon>Glutinoglossum</taxon>
    </lineage>
</organism>
<evidence type="ECO:0000313" key="3">
    <source>
        <dbReference type="Proteomes" id="UP000698800"/>
    </source>
</evidence>
<reference evidence="2" key="1">
    <citation type="submission" date="2021-03" db="EMBL/GenBank/DDBJ databases">
        <title>Comparative genomics and phylogenomic investigation of the class Geoglossomycetes provide insights into ecological specialization and systematics.</title>
        <authorList>
            <person name="Melie T."/>
            <person name="Pirro S."/>
            <person name="Miller A.N."/>
            <person name="Quandt A."/>
        </authorList>
    </citation>
    <scope>NUCLEOTIDE SEQUENCE</scope>
    <source>
        <strain evidence="2">GBOQ0MN5Z8</strain>
    </source>
</reference>
<accession>A0A9P8I244</accession>
<evidence type="ECO:0000313" key="2">
    <source>
        <dbReference type="EMBL" id="KAH0541920.1"/>
    </source>
</evidence>
<keyword evidence="3" id="KW-1185">Reference proteome</keyword>
<dbReference type="EMBL" id="JAGHQL010000065">
    <property type="protein sequence ID" value="KAH0541920.1"/>
    <property type="molecule type" value="Genomic_DNA"/>
</dbReference>
<dbReference type="AlphaFoldDB" id="A0A9P8I244"/>
<dbReference type="OrthoDB" id="5327145at2759"/>
<feature type="compositionally biased region" description="Basic and acidic residues" evidence="1">
    <location>
        <begin position="1"/>
        <end position="11"/>
    </location>
</feature>
<proteinExistence type="predicted"/>
<evidence type="ECO:0000256" key="1">
    <source>
        <dbReference type="SAM" id="MobiDB-lite"/>
    </source>
</evidence>
<dbReference type="Proteomes" id="UP000698800">
    <property type="component" value="Unassembled WGS sequence"/>
</dbReference>
<feature type="region of interest" description="Disordered" evidence="1">
    <location>
        <begin position="432"/>
        <end position="461"/>
    </location>
</feature>
<feature type="compositionally biased region" description="Polar residues" evidence="1">
    <location>
        <begin position="349"/>
        <end position="406"/>
    </location>
</feature>
<protein>
    <submittedName>
        <fullName evidence="2">Uncharacterized protein</fullName>
    </submittedName>
</protein>
<feature type="compositionally biased region" description="Basic and acidic residues" evidence="1">
    <location>
        <begin position="265"/>
        <end position="277"/>
    </location>
</feature>
<comment type="caution">
    <text evidence="2">The sequence shown here is derived from an EMBL/GenBank/DDBJ whole genome shotgun (WGS) entry which is preliminary data.</text>
</comment>
<gene>
    <name evidence="2" type="ORF">FGG08_003640</name>
</gene>
<feature type="region of interest" description="Disordered" evidence="1">
    <location>
        <begin position="265"/>
        <end position="416"/>
    </location>
</feature>
<name>A0A9P8I244_9PEZI</name>
<sequence length="461" mass="50774">MLAVRDQENLVHSRQTAAASKPLNQGAKHVAPKTPGARAPKTPFKIPLNDENATGRGGGKSVMKPVNKTNENSVTSGTAGGGTSFVTPLGPRNRAPLGMKTTNAKAKAFQTPLAQGGDDRFEKTQADEKIQQQSATARRIKPISSQTDGSKLEVRGVKVSKDEEREIEYMPPKPKELPDYPEDFPPDMDYSQLQGENLTRGWFQHYYNPIDDDGISLAERQWEEQRKKADKQMDELMQRVIEDMPLIGYNVPEFPGDETFVSARSKREAEEQRRKEVAATTLKPTLARKPAMTTRGPSMATSKKAAKALSIKPESAKMATIRPKPAPKARIPTAFLVRSKNDNAPKPTNPSSMRHTAAITTSKTTLGYTNGRSASATLSQKAPASNNKNTNTKRSPFTGSSSSTLTPAMFAARTKPEFGTEEWRRMKAYSGFDSDDEVAQSLRGEGWDVDEEAEEDFELKW</sequence>
<feature type="compositionally biased region" description="Acidic residues" evidence="1">
    <location>
        <begin position="447"/>
        <end position="461"/>
    </location>
</feature>
<feature type="region of interest" description="Disordered" evidence="1">
    <location>
        <begin position="1"/>
        <end position="94"/>
    </location>
</feature>